<feature type="transmembrane region" description="Helical" evidence="6">
    <location>
        <begin position="108"/>
        <end position="127"/>
    </location>
</feature>
<feature type="transmembrane region" description="Helical" evidence="6">
    <location>
        <begin position="191"/>
        <end position="210"/>
    </location>
</feature>
<evidence type="ECO:0000256" key="3">
    <source>
        <dbReference type="ARBA" id="ARBA00022692"/>
    </source>
</evidence>
<keyword evidence="3 6" id="KW-0812">Transmembrane</keyword>
<evidence type="ECO:0000256" key="1">
    <source>
        <dbReference type="ARBA" id="ARBA00004141"/>
    </source>
</evidence>
<keyword evidence="9" id="KW-1185">Reference proteome</keyword>
<feature type="transmembrane region" description="Helical" evidence="6">
    <location>
        <begin position="133"/>
        <end position="153"/>
    </location>
</feature>
<evidence type="ECO:0000313" key="8">
    <source>
        <dbReference type="EMBL" id="OLF14911.1"/>
    </source>
</evidence>
<organism evidence="8 9">
    <name type="scientific">Actinophytocola xanthii</name>
    <dbReference type="NCBI Taxonomy" id="1912961"/>
    <lineage>
        <taxon>Bacteria</taxon>
        <taxon>Bacillati</taxon>
        <taxon>Actinomycetota</taxon>
        <taxon>Actinomycetes</taxon>
        <taxon>Pseudonocardiales</taxon>
        <taxon>Pseudonocardiaceae</taxon>
    </lineage>
</organism>
<dbReference type="Pfam" id="PF00892">
    <property type="entry name" value="EamA"/>
    <property type="match status" value="1"/>
</dbReference>
<evidence type="ECO:0000256" key="4">
    <source>
        <dbReference type="ARBA" id="ARBA00022989"/>
    </source>
</evidence>
<dbReference type="GO" id="GO:0016020">
    <property type="term" value="C:membrane"/>
    <property type="evidence" value="ECO:0007669"/>
    <property type="project" value="UniProtKB-SubCell"/>
</dbReference>
<dbReference type="InterPro" id="IPR037185">
    <property type="entry name" value="EmrE-like"/>
</dbReference>
<keyword evidence="4 6" id="KW-1133">Transmembrane helix</keyword>
<reference evidence="8 9" key="1">
    <citation type="submission" date="2016-12" db="EMBL/GenBank/DDBJ databases">
        <title>The draft genome sequence of Actinophytocola sp. 11-183.</title>
        <authorList>
            <person name="Wang W."/>
            <person name="Yuan L."/>
        </authorList>
    </citation>
    <scope>NUCLEOTIDE SEQUENCE [LARGE SCALE GENOMIC DNA]</scope>
    <source>
        <strain evidence="8 9">11-183</strain>
    </source>
</reference>
<dbReference type="InterPro" id="IPR000620">
    <property type="entry name" value="EamA_dom"/>
</dbReference>
<protein>
    <submittedName>
        <fullName evidence="8">EamA family transporter</fullName>
    </submittedName>
</protein>
<feature type="domain" description="EamA" evidence="7">
    <location>
        <begin position="131"/>
        <end position="258"/>
    </location>
</feature>
<feature type="transmembrane region" description="Helical" evidence="6">
    <location>
        <begin position="81"/>
        <end position="101"/>
    </location>
</feature>
<comment type="similarity">
    <text evidence="2">Belongs to the EamA transporter family.</text>
</comment>
<comment type="subcellular location">
    <subcellularLocation>
        <location evidence="1">Membrane</location>
        <topology evidence="1">Multi-pass membrane protein</topology>
    </subcellularLocation>
</comment>
<sequence length="274" mass="27434">MLILGASLCIQLSAALVKGLFDPVGTVGVSGLRMAVAAVVLLALTRPAPHGRPRREWAGILLYGVAMAGMNVLFYNAVATLPLGIAVTLEFLGPFAVAVLGTRTRWQVVFPLAALTGVALISDPTGGLTGSGLAWGLGAAVAFGGYTLLAGVVGRASTGFSGLALSVTVGALLLAPFSVTGAPRVPGAEGWLLLAASGVVGVALAFSLTYTATRLTSPRVTGTLLAVDPAMGALVGALVLDERLTPAVALGVVLVVLSGAAVTWLAGARAERTR</sequence>
<feature type="transmembrane region" description="Helical" evidence="6">
    <location>
        <begin position="222"/>
        <end position="240"/>
    </location>
</feature>
<dbReference type="EMBL" id="MSIE01000047">
    <property type="protein sequence ID" value="OLF14911.1"/>
    <property type="molecule type" value="Genomic_DNA"/>
</dbReference>
<name>A0A1Q8CKN2_9PSEU</name>
<dbReference type="Proteomes" id="UP000185596">
    <property type="component" value="Unassembled WGS sequence"/>
</dbReference>
<keyword evidence="5 6" id="KW-0472">Membrane</keyword>
<accession>A0A1Q8CKN2</accession>
<dbReference type="PANTHER" id="PTHR32322:SF2">
    <property type="entry name" value="EAMA DOMAIN-CONTAINING PROTEIN"/>
    <property type="match status" value="1"/>
</dbReference>
<feature type="transmembrane region" description="Helical" evidence="6">
    <location>
        <begin position="24"/>
        <end position="45"/>
    </location>
</feature>
<proteinExistence type="inferred from homology"/>
<evidence type="ECO:0000313" key="9">
    <source>
        <dbReference type="Proteomes" id="UP000185596"/>
    </source>
</evidence>
<evidence type="ECO:0000256" key="6">
    <source>
        <dbReference type="SAM" id="Phobius"/>
    </source>
</evidence>
<dbReference type="AlphaFoldDB" id="A0A1Q8CKN2"/>
<dbReference type="SUPFAM" id="SSF103481">
    <property type="entry name" value="Multidrug resistance efflux transporter EmrE"/>
    <property type="match status" value="2"/>
</dbReference>
<gene>
    <name evidence="8" type="ORF">BU204_24545</name>
</gene>
<comment type="caution">
    <text evidence="8">The sequence shown here is derived from an EMBL/GenBank/DDBJ whole genome shotgun (WGS) entry which is preliminary data.</text>
</comment>
<evidence type="ECO:0000259" key="7">
    <source>
        <dbReference type="Pfam" id="PF00892"/>
    </source>
</evidence>
<evidence type="ECO:0000256" key="2">
    <source>
        <dbReference type="ARBA" id="ARBA00007362"/>
    </source>
</evidence>
<feature type="transmembrane region" description="Helical" evidence="6">
    <location>
        <begin position="160"/>
        <end position="179"/>
    </location>
</feature>
<dbReference type="STRING" id="1912961.BU204_24545"/>
<evidence type="ECO:0000256" key="5">
    <source>
        <dbReference type="ARBA" id="ARBA00023136"/>
    </source>
</evidence>
<feature type="transmembrane region" description="Helical" evidence="6">
    <location>
        <begin position="57"/>
        <end position="75"/>
    </location>
</feature>
<feature type="transmembrane region" description="Helical" evidence="6">
    <location>
        <begin position="246"/>
        <end position="267"/>
    </location>
</feature>
<dbReference type="InterPro" id="IPR050638">
    <property type="entry name" value="AA-Vitamin_Transporters"/>
</dbReference>
<dbReference type="PANTHER" id="PTHR32322">
    <property type="entry name" value="INNER MEMBRANE TRANSPORTER"/>
    <property type="match status" value="1"/>
</dbReference>
<dbReference type="RefSeq" id="WP_075128105.1">
    <property type="nucleotide sequence ID" value="NZ_MSIE01000047.1"/>
</dbReference>